<evidence type="ECO:0000313" key="10">
    <source>
        <dbReference type="EMBL" id="PVZ07769.1"/>
    </source>
</evidence>
<comment type="caution">
    <text evidence="10">The sequence shown here is derived from an EMBL/GenBank/DDBJ whole genome shotgun (WGS) entry which is preliminary data.</text>
</comment>
<dbReference type="Pfam" id="PF02551">
    <property type="entry name" value="Acyl_CoA_thio"/>
    <property type="match status" value="1"/>
</dbReference>
<dbReference type="InterPro" id="IPR042171">
    <property type="entry name" value="Acyl-CoA_hotdog"/>
</dbReference>
<comment type="catalytic activity">
    <reaction evidence="5">
        <text>a fatty acyl-CoA + H2O = a fatty acid + CoA + H(+)</text>
        <dbReference type="Rhea" id="RHEA:16781"/>
        <dbReference type="ChEBI" id="CHEBI:15377"/>
        <dbReference type="ChEBI" id="CHEBI:15378"/>
        <dbReference type="ChEBI" id="CHEBI:28868"/>
        <dbReference type="ChEBI" id="CHEBI:57287"/>
        <dbReference type="ChEBI" id="CHEBI:77636"/>
        <dbReference type="EC" id="3.1.2.20"/>
    </reaction>
    <physiologicalReaction direction="left-to-right" evidence="5">
        <dbReference type="Rhea" id="RHEA:16782"/>
    </physiologicalReaction>
</comment>
<comment type="subunit">
    <text evidence="2">Homotetramer.</text>
</comment>
<evidence type="ECO:0000259" key="8">
    <source>
        <dbReference type="Pfam" id="PF02551"/>
    </source>
</evidence>
<keyword evidence="11" id="KW-1185">Reference proteome</keyword>
<dbReference type="Proteomes" id="UP000245639">
    <property type="component" value="Unassembled WGS sequence"/>
</dbReference>
<dbReference type="InterPro" id="IPR029069">
    <property type="entry name" value="HotDog_dom_sf"/>
</dbReference>
<evidence type="ECO:0000256" key="6">
    <source>
        <dbReference type="ARBA" id="ARBA00071120"/>
    </source>
</evidence>
<organism evidence="10 11">
    <name type="scientific">Actinomycetospora cinnamomea</name>
    <dbReference type="NCBI Taxonomy" id="663609"/>
    <lineage>
        <taxon>Bacteria</taxon>
        <taxon>Bacillati</taxon>
        <taxon>Actinomycetota</taxon>
        <taxon>Actinomycetes</taxon>
        <taxon>Pseudonocardiales</taxon>
        <taxon>Pseudonocardiaceae</taxon>
        <taxon>Actinomycetospora</taxon>
    </lineage>
</organism>
<comment type="similarity">
    <text evidence="1">Belongs to the C/M/P thioester hydrolase family.</text>
</comment>
<feature type="domain" description="Acyl-CoA thioesterase-like N-terminal HotDog" evidence="9">
    <location>
        <begin position="34"/>
        <end position="110"/>
    </location>
</feature>
<proteinExistence type="inferred from homology"/>
<dbReference type="EMBL" id="QEKW01000011">
    <property type="protein sequence ID" value="PVZ07769.1"/>
    <property type="molecule type" value="Genomic_DNA"/>
</dbReference>
<evidence type="ECO:0000256" key="3">
    <source>
        <dbReference type="ARBA" id="ARBA00022801"/>
    </source>
</evidence>
<dbReference type="PANTHER" id="PTHR11066">
    <property type="entry name" value="ACYL-COA THIOESTERASE"/>
    <property type="match status" value="1"/>
</dbReference>
<evidence type="ECO:0000256" key="2">
    <source>
        <dbReference type="ARBA" id="ARBA00011881"/>
    </source>
</evidence>
<evidence type="ECO:0000256" key="1">
    <source>
        <dbReference type="ARBA" id="ARBA00006538"/>
    </source>
</evidence>
<protein>
    <recommendedName>
        <fullName evidence="6">Acyl-CoA thioesterase 2</fullName>
    </recommendedName>
    <alternativeName>
        <fullName evidence="7">Thioesterase II</fullName>
    </alternativeName>
</protein>
<reference evidence="10 11" key="1">
    <citation type="submission" date="2018-04" db="EMBL/GenBank/DDBJ databases">
        <title>Genomic Encyclopedia of Type Strains, Phase IV (KMG-IV): sequencing the most valuable type-strain genomes for metagenomic binning, comparative biology and taxonomic classification.</title>
        <authorList>
            <person name="Goeker M."/>
        </authorList>
    </citation>
    <scope>NUCLEOTIDE SEQUENCE [LARGE SCALE GENOMIC DNA]</scope>
    <source>
        <strain evidence="10 11">DSM 45771</strain>
    </source>
</reference>
<dbReference type="GO" id="GO:0047617">
    <property type="term" value="F:fatty acyl-CoA hydrolase activity"/>
    <property type="evidence" value="ECO:0007669"/>
    <property type="project" value="UniProtKB-EC"/>
</dbReference>
<keyword evidence="4" id="KW-0443">Lipid metabolism</keyword>
<dbReference type="Pfam" id="PF13622">
    <property type="entry name" value="4HBT_3"/>
    <property type="match status" value="1"/>
</dbReference>
<dbReference type="PANTHER" id="PTHR11066:SF34">
    <property type="entry name" value="ACYL-COENZYME A THIOESTERASE 8"/>
    <property type="match status" value="1"/>
</dbReference>
<dbReference type="GO" id="GO:0009062">
    <property type="term" value="P:fatty acid catabolic process"/>
    <property type="evidence" value="ECO:0007669"/>
    <property type="project" value="TreeGrafter"/>
</dbReference>
<gene>
    <name evidence="10" type="ORF">C8D89_111140</name>
</gene>
<name>A0A2U1F6H0_9PSEU</name>
<dbReference type="FunFam" id="2.40.160.210:FF:000001">
    <property type="entry name" value="Acyl-CoA thioesterase II"/>
    <property type="match status" value="1"/>
</dbReference>
<evidence type="ECO:0000256" key="5">
    <source>
        <dbReference type="ARBA" id="ARBA00050943"/>
    </source>
</evidence>
<dbReference type="InterPro" id="IPR003703">
    <property type="entry name" value="Acyl_CoA_thio"/>
</dbReference>
<accession>A0A2U1F6H0</accession>
<evidence type="ECO:0000313" key="11">
    <source>
        <dbReference type="Proteomes" id="UP000245639"/>
    </source>
</evidence>
<sequence>MGQALRELVDDVLDLERIERDIFRGRSPRESLLRVFGGQVAGQAMVAAGRTVEEDRGVHSLHGYFLRPGDPFAPIVYEVDRTRDGRSFTTRRVTAVQHGETIFTMSASFQRPEDGVEHQAPMPETPGPEGLHRRDMPPVPSDGPAWTTTGRALTWPLDVRYVDHAPWDETADRDPRNRVWVRADGELPDPGSAGGRLLHVCVLTYASDLTLLEAAVFPHVVGGASSGQVSLASLDHAVWFHRPFRADEWLLYVQESPSAGGGRGLAAGRFYTRDGVLVASVVQEGLIRRQQRS</sequence>
<dbReference type="Gene3D" id="2.40.160.210">
    <property type="entry name" value="Acyl-CoA thioesterase, double hotdog domain"/>
    <property type="match status" value="1"/>
</dbReference>
<dbReference type="CDD" id="cd03444">
    <property type="entry name" value="Thioesterase_II_repeat1"/>
    <property type="match status" value="1"/>
</dbReference>
<evidence type="ECO:0000256" key="7">
    <source>
        <dbReference type="ARBA" id="ARBA00079653"/>
    </source>
</evidence>
<dbReference type="RefSeq" id="WP_116709822.1">
    <property type="nucleotide sequence ID" value="NZ_QEKW01000011.1"/>
</dbReference>
<dbReference type="OrthoDB" id="9781019at2"/>
<keyword evidence="3" id="KW-0378">Hydrolase</keyword>
<dbReference type="CDD" id="cd03445">
    <property type="entry name" value="Thioesterase_II_repeat2"/>
    <property type="match status" value="1"/>
</dbReference>
<dbReference type="SUPFAM" id="SSF54637">
    <property type="entry name" value="Thioesterase/thiol ester dehydrase-isomerase"/>
    <property type="match status" value="2"/>
</dbReference>
<evidence type="ECO:0000256" key="4">
    <source>
        <dbReference type="ARBA" id="ARBA00023098"/>
    </source>
</evidence>
<dbReference type="AlphaFoldDB" id="A0A2U1F6H0"/>
<dbReference type="InterPro" id="IPR049449">
    <property type="entry name" value="TesB_ACOT8-like_N"/>
</dbReference>
<evidence type="ECO:0000259" key="9">
    <source>
        <dbReference type="Pfam" id="PF13622"/>
    </source>
</evidence>
<dbReference type="GO" id="GO:0006637">
    <property type="term" value="P:acyl-CoA metabolic process"/>
    <property type="evidence" value="ECO:0007669"/>
    <property type="project" value="InterPro"/>
</dbReference>
<feature type="domain" description="Acyl-CoA thioesterase 2 C-terminal" evidence="8">
    <location>
        <begin position="176"/>
        <end position="286"/>
    </location>
</feature>
<dbReference type="InterPro" id="IPR025652">
    <property type="entry name" value="TesB_C"/>
</dbReference>